<dbReference type="PANTHER" id="PTHR10846">
    <property type="entry name" value="SODIUM/POTASSIUM/CALCIUM EXCHANGER"/>
    <property type="match status" value="1"/>
</dbReference>
<dbReference type="PANTHER" id="PTHR10846:SF74">
    <property type="entry name" value="SODIUM_POTASSIUM_CALCIUM EXCHANGER CG1090-RELATED"/>
    <property type="match status" value="1"/>
</dbReference>
<dbReference type="GO" id="GO:0005886">
    <property type="term" value="C:plasma membrane"/>
    <property type="evidence" value="ECO:0007669"/>
    <property type="project" value="TreeGrafter"/>
</dbReference>
<dbReference type="InterPro" id="IPR004837">
    <property type="entry name" value="NaCa_Exmemb"/>
</dbReference>
<reference evidence="19" key="1">
    <citation type="submission" date="2022-03" db="EMBL/GenBank/DDBJ databases">
        <authorList>
            <person name="Martin C."/>
        </authorList>
    </citation>
    <scope>NUCLEOTIDE SEQUENCE</scope>
</reference>
<keyword evidence="7 17" id="KW-0812">Transmembrane</keyword>
<evidence type="ECO:0000256" key="12">
    <source>
        <dbReference type="ARBA" id="ARBA00022989"/>
    </source>
</evidence>
<dbReference type="Gene3D" id="1.20.1420.30">
    <property type="entry name" value="NCX, central ion-binding region"/>
    <property type="match status" value="2"/>
</dbReference>
<dbReference type="FunFam" id="1.20.1420.30:FF:000009">
    <property type="entry name" value="sodium/potassium/calcium exchanger 5 isoform X2"/>
    <property type="match status" value="1"/>
</dbReference>
<keyword evidence="9" id="KW-0106">Calcium</keyword>
<protein>
    <recommendedName>
        <fullName evidence="18">Sodium/calcium exchanger membrane region domain-containing protein</fullName>
    </recommendedName>
</protein>
<evidence type="ECO:0000256" key="15">
    <source>
        <dbReference type="ARBA" id="ARBA00023136"/>
    </source>
</evidence>
<feature type="transmembrane region" description="Helical" evidence="17">
    <location>
        <begin position="465"/>
        <end position="487"/>
    </location>
</feature>
<keyword evidence="13" id="KW-0915">Sodium</keyword>
<evidence type="ECO:0000256" key="9">
    <source>
        <dbReference type="ARBA" id="ARBA00022837"/>
    </source>
</evidence>
<evidence type="ECO:0000256" key="11">
    <source>
        <dbReference type="ARBA" id="ARBA00022958"/>
    </source>
</evidence>
<gene>
    <name evidence="19" type="ORF">OFUS_LOCUS9386</name>
</gene>
<dbReference type="InterPro" id="IPR044880">
    <property type="entry name" value="NCX_ion-bd_dom_sf"/>
</dbReference>
<feature type="transmembrane region" description="Helical" evidence="17">
    <location>
        <begin position="431"/>
        <end position="453"/>
    </location>
</feature>
<feature type="transmembrane region" description="Helical" evidence="17">
    <location>
        <begin position="165"/>
        <end position="188"/>
    </location>
</feature>
<evidence type="ECO:0000256" key="1">
    <source>
        <dbReference type="ARBA" id="ARBA00004141"/>
    </source>
</evidence>
<feature type="transmembrane region" description="Helical" evidence="17">
    <location>
        <begin position="396"/>
        <end position="419"/>
    </location>
</feature>
<keyword evidence="8" id="KW-0732">Signal</keyword>
<feature type="domain" description="Sodium/calcium exchanger membrane region" evidence="18">
    <location>
        <begin position="395"/>
        <end position="543"/>
    </location>
</feature>
<evidence type="ECO:0000313" key="20">
    <source>
        <dbReference type="Proteomes" id="UP000749559"/>
    </source>
</evidence>
<evidence type="ECO:0000256" key="10">
    <source>
        <dbReference type="ARBA" id="ARBA00022847"/>
    </source>
</evidence>
<evidence type="ECO:0000259" key="18">
    <source>
        <dbReference type="Pfam" id="PF01699"/>
    </source>
</evidence>
<keyword evidence="14" id="KW-0406">Ion transport</keyword>
<evidence type="ECO:0000256" key="6">
    <source>
        <dbReference type="ARBA" id="ARBA00022568"/>
    </source>
</evidence>
<evidence type="ECO:0000256" key="2">
    <source>
        <dbReference type="ARBA" id="ARBA00005364"/>
    </source>
</evidence>
<dbReference type="Pfam" id="PF01699">
    <property type="entry name" value="Na_Ca_ex"/>
    <property type="match status" value="2"/>
</dbReference>
<evidence type="ECO:0000256" key="4">
    <source>
        <dbReference type="ARBA" id="ARBA00022449"/>
    </source>
</evidence>
<evidence type="ECO:0000256" key="17">
    <source>
        <dbReference type="SAM" id="Phobius"/>
    </source>
</evidence>
<dbReference type="EMBL" id="CAIIXF020000005">
    <property type="protein sequence ID" value="CAH1782999.1"/>
    <property type="molecule type" value="Genomic_DNA"/>
</dbReference>
<keyword evidence="6" id="KW-0109">Calcium transport</keyword>
<feature type="transmembrane region" description="Helical" evidence="17">
    <location>
        <begin position="224"/>
        <end position="241"/>
    </location>
</feature>
<evidence type="ECO:0000256" key="5">
    <source>
        <dbReference type="ARBA" id="ARBA00022538"/>
    </source>
</evidence>
<evidence type="ECO:0000313" key="19">
    <source>
        <dbReference type="EMBL" id="CAH1782999.1"/>
    </source>
</evidence>
<dbReference type="InterPro" id="IPR004481">
    <property type="entry name" value="K/Na/Ca-exchanger"/>
</dbReference>
<keyword evidence="3" id="KW-0813">Transport</keyword>
<evidence type="ECO:0000256" key="3">
    <source>
        <dbReference type="ARBA" id="ARBA00022448"/>
    </source>
</evidence>
<dbReference type="NCBIfam" id="TIGR00367">
    <property type="entry name" value="calcium/sodium antiporter"/>
    <property type="match status" value="1"/>
</dbReference>
<evidence type="ECO:0000256" key="14">
    <source>
        <dbReference type="ARBA" id="ARBA00023065"/>
    </source>
</evidence>
<dbReference type="AlphaFoldDB" id="A0A8S4NP29"/>
<dbReference type="GO" id="GO:0015293">
    <property type="term" value="F:symporter activity"/>
    <property type="evidence" value="ECO:0007669"/>
    <property type="project" value="UniProtKB-KW"/>
</dbReference>
<organism evidence="19 20">
    <name type="scientific">Owenia fusiformis</name>
    <name type="common">Polychaete worm</name>
    <dbReference type="NCBI Taxonomy" id="6347"/>
    <lineage>
        <taxon>Eukaryota</taxon>
        <taxon>Metazoa</taxon>
        <taxon>Spiralia</taxon>
        <taxon>Lophotrochozoa</taxon>
        <taxon>Annelida</taxon>
        <taxon>Polychaeta</taxon>
        <taxon>Sedentaria</taxon>
        <taxon>Canalipalpata</taxon>
        <taxon>Sabellida</taxon>
        <taxon>Oweniida</taxon>
        <taxon>Oweniidae</taxon>
        <taxon>Owenia</taxon>
    </lineage>
</organism>
<feature type="domain" description="Sodium/calcium exchanger membrane region" evidence="18">
    <location>
        <begin position="101"/>
        <end position="242"/>
    </location>
</feature>
<dbReference type="GO" id="GO:0005262">
    <property type="term" value="F:calcium channel activity"/>
    <property type="evidence" value="ECO:0007669"/>
    <property type="project" value="TreeGrafter"/>
</dbReference>
<feature type="transmembrane region" description="Helical" evidence="17">
    <location>
        <begin position="200"/>
        <end position="218"/>
    </location>
</feature>
<evidence type="ECO:0000256" key="13">
    <source>
        <dbReference type="ARBA" id="ARBA00023053"/>
    </source>
</evidence>
<comment type="similarity">
    <text evidence="2">Belongs to the Ca(2+):cation antiporter (CaCA) (TC 2.A.19) family. SLC24A subfamily.</text>
</comment>
<keyword evidence="5" id="KW-0633">Potassium transport</keyword>
<feature type="transmembrane region" description="Helical" evidence="17">
    <location>
        <begin position="97"/>
        <end position="115"/>
    </location>
</feature>
<comment type="caution">
    <text evidence="19">The sequence shown here is derived from an EMBL/GenBank/DDBJ whole genome shotgun (WGS) entry which is preliminary data.</text>
</comment>
<keyword evidence="12 17" id="KW-1133">Transmembrane helix</keyword>
<feature type="transmembrane region" description="Helical" evidence="17">
    <location>
        <begin position="527"/>
        <end position="546"/>
    </location>
</feature>
<keyword evidence="4" id="KW-0050">Antiport</keyword>
<comment type="subcellular location">
    <subcellularLocation>
        <location evidence="1">Membrane</location>
        <topology evidence="1">Multi-pass membrane protein</topology>
    </subcellularLocation>
</comment>
<keyword evidence="16" id="KW-0739">Sodium transport</keyword>
<dbReference type="FunFam" id="1.20.1420.30:FF:000004">
    <property type="entry name" value="Sodium/potassium/calcium exchanger 2 isoform 1"/>
    <property type="match status" value="1"/>
</dbReference>
<evidence type="ECO:0000256" key="16">
    <source>
        <dbReference type="ARBA" id="ARBA00023201"/>
    </source>
</evidence>
<dbReference type="GO" id="GO:0008273">
    <property type="term" value="F:calcium, potassium:sodium antiporter activity"/>
    <property type="evidence" value="ECO:0007669"/>
    <property type="project" value="TreeGrafter"/>
</dbReference>
<keyword evidence="15 17" id="KW-0472">Membrane</keyword>
<accession>A0A8S4NP29</accession>
<keyword evidence="10" id="KW-0769">Symport</keyword>
<evidence type="ECO:0000256" key="8">
    <source>
        <dbReference type="ARBA" id="ARBA00022729"/>
    </source>
</evidence>
<dbReference type="OrthoDB" id="2127281at2759"/>
<name>A0A8S4NP29_OWEFU</name>
<dbReference type="Proteomes" id="UP000749559">
    <property type="component" value="Unassembled WGS sequence"/>
</dbReference>
<keyword evidence="11" id="KW-0630">Potassium</keyword>
<proteinExistence type="inferred from homology"/>
<evidence type="ECO:0000256" key="7">
    <source>
        <dbReference type="ARBA" id="ARBA00022692"/>
    </source>
</evidence>
<dbReference type="GO" id="GO:0006874">
    <property type="term" value="P:intracellular calcium ion homeostasis"/>
    <property type="evidence" value="ECO:0007669"/>
    <property type="project" value="TreeGrafter"/>
</dbReference>
<sequence>MRSRRREVTRALPYFLIFTGILTFSKLPLFFQNKILENGELEIEIGENDFLPLGGDFEKHTSRRLLADDGLPNCTKAAITKFPKGFFTDDQRNKGAIIIHILLGAYMFIALAIVCDDYFVPGLEQICEALHMSSDVAGATFMAAGSSAPELATSLIGTFVTQDDIALGAVVGSAVFNILFVISVCALFGGAIVQLNWYPMARDTIFYAISIVALVIVILDEKIYWYEGLILLLLYALYILLMKFNSRIEAYCLQKVDGCCNCTKFSCTKSSEDKEKILMNGNSVSESMNYNSLKDKHETGDTSESDFPSDGIENDSREFHPLLIAQGGDNSMHCFNTDDEENMVQVKTHLEEEVESPFLPPKGCWRKALWVISLPLIALLFITIPDCRKERWKKWYLLTFLMACIWTGLFSYVMVWMITVIGHTISIPDSIMGLTFIAAGASVPDAISSLLVVKDGFGDMAVSNAIGSNVFDILLCLGLPWFLKSIIQQSPIVVFSDGLVYSSIALFSTVIFLLLVTYLNGWRLTKLYGAILMVAYFVFLVFASLFEMNVFGDFNPPVCPIKL</sequence>
<keyword evidence="20" id="KW-1185">Reference proteome</keyword>
<feature type="transmembrane region" description="Helical" evidence="17">
    <location>
        <begin position="499"/>
        <end position="521"/>
    </location>
</feature>